<feature type="transmembrane region" description="Helical" evidence="2">
    <location>
        <begin position="1538"/>
        <end position="1557"/>
    </location>
</feature>
<accession>A0A0C2JD02</accession>
<feature type="compositionally biased region" description="Basic residues" evidence="1">
    <location>
        <begin position="131"/>
        <end position="141"/>
    </location>
</feature>
<feature type="compositionally biased region" description="Polar residues" evidence="1">
    <location>
        <begin position="785"/>
        <end position="826"/>
    </location>
</feature>
<feature type="compositionally biased region" description="Low complexity" evidence="1">
    <location>
        <begin position="1339"/>
        <end position="1350"/>
    </location>
</feature>
<sequence>MADSLHEAASAASRDPSFGGSTGGSLSPSPSAPRHSNEIPSPSTTGPTATSAARLQPNALASSDGASPRQLQGHHDHNPDNVYLTPVSSSSSRQNYELSPSPSSSKSYTNSIQPTNLPANSPVNTSAARTASHRTSHRHNRSSGAFLLADPLSSKGHASSSHGKPTSTHTRSSQRESTVGSHTGRTSFGRAAGAGLRAAVAAETPEKNTKHTPTLTANTDINTPDSVHNNGSSRRSHDTSTSGTARAQTPESAAAAAPPAAPAVPAVQAQPRTQLGTQPLDLDSAQIVNMALNLSESRRRAARRTVSQQLPPRLSPLPDSAVGGSLLRQLQQQRRISRTMSPKPDRAGSGRVSSSGQFPSGQHPHGSTSTGSPLQPPFELLPDGTLGGQGPYRYHFSQSTLARAQKAKDYLELLAQHRRLLELIPPLTPDATSRSRATSLGSPPTTSATPGQPQPLFMTGTNSDGDPVLSSTPLGRPYNPLQYIRNRKVRVRERRTIDGQAQGFGDVIRTTDWIDDVAKWTATGQGRMLGGYTLPAFHTADAGAALQSSPPSISRAAGQTALTKPKRPRIDWIIDPADMIADVYWLEQGDNMKLVEDHHWRRVFPQDSALYRPISQRGDDGMVGAMAGADQSDSTAPATFSMPTADVGIAGASSRPLYALPVGGQLKAAGHSPEPEQLSASSARKRARQKLSELRSFRHRHNSSVHSHDGQRLRRGSFSDTSDSDNDRRRFYRARPDSGTANGVEVLKRTMMDKMAKESRETEENAATATSTAASKEQKLANGPPTVSTSNTPSNAKRAQPDSASPAQRPTSTTAAASVDSPSKQGRASLEIPSVGRRLSLDYDSSRPTSPELRPFSKDGLGFVPPLGGDLSPPSSRAASPPRHRTFGKVKSMFRDHSRDRERERDRAHNIMLDRGDDSWDPSTRSRAPAQQLQQQQTQQTQQQVQEAQPKYQEYVESTSAPLTAVSTLLDDLRAASSNEAKATHSPIRKVRTRTNAGTFDTHRSHSSIAGLANHGSHSHHRSEEGDSSAGTLRGFFKGGPRIDTVLRSGVSKVSDILWRREGSEPLYGDAAAPASASTMGAAAHVSQSSSDDDSEPEAAPRGRFRNSPIHSRSPSANAGSEPQGADKFRTTTKTNEKHYLNIMPSFGRGGGHALHRPPSRQSGRFERLKPPRIDVSDASPSTDDVANNAKQLGEEPAAARRRNSSLQPLGRQLQQPYRGSQDSDYSESDTRSRRSSRVSGAASSISGSLGLGLQPLPRKFSTASATSGIKGSRPRWSLSQPAYHGKNNHGPLSRRELARLRASMYSSAVLAKELSRRANEPMVLVRSWTGNGTGNGKANGKANGNSKANRGTRRRSSTALDAAVVDTSADADDETDKDVNREYDDDDDDDDGAGAMIPKGDTSGPIIVRGSNGEQSLTWADIAAYGPNPAELARRPIKQVELYPLAAQVLGSAVQRSGQSWQVSAETFANTTVPQLRQRIERVRSRVAVDLSGLASQAADEADEVTRDLMAVQRLQVKRVEDSIDKMMRRRRRRFRWVRRAGWLTVEWLLVGFMWYVWFVVMLARIVLGFGRGIYAGVRWLLCL</sequence>
<dbReference type="GeneID" id="63676775"/>
<proteinExistence type="predicted"/>
<dbReference type="InterPro" id="IPR038769">
    <property type="entry name" value="MTC4"/>
</dbReference>
<feature type="compositionally biased region" description="Polar residues" evidence="1">
    <location>
        <begin position="430"/>
        <end position="451"/>
    </location>
</feature>
<dbReference type="PANTHER" id="PTHR38426">
    <property type="entry name" value="MAINTENANCE OF TELOMERE CAPPING PROTEIN 4"/>
    <property type="match status" value="1"/>
</dbReference>
<dbReference type="PANTHER" id="PTHR38426:SF1">
    <property type="entry name" value="MAINTENANCE OF TELOMERE CAPPING PROTEIN 4"/>
    <property type="match status" value="1"/>
</dbReference>
<name>A0A0C2JD02_9PEZI</name>
<feature type="compositionally biased region" description="Basic and acidic residues" evidence="1">
    <location>
        <begin position="893"/>
        <end position="918"/>
    </location>
</feature>
<feature type="compositionally biased region" description="Low complexity" evidence="1">
    <location>
        <begin position="765"/>
        <end position="775"/>
    </location>
</feature>
<keyword evidence="2" id="KW-0812">Transmembrane</keyword>
<comment type="caution">
    <text evidence="3">The sequence shown here is derived from an EMBL/GenBank/DDBJ whole genome shotgun (WGS) entry which is preliminary data.</text>
</comment>
<dbReference type="OrthoDB" id="5402622at2759"/>
<feature type="compositionally biased region" description="Polar residues" evidence="1">
    <location>
        <begin position="108"/>
        <end position="124"/>
    </location>
</feature>
<feature type="compositionally biased region" description="Polar residues" evidence="1">
    <location>
        <begin position="1109"/>
        <end position="1121"/>
    </location>
</feature>
<feature type="region of interest" description="Disordered" evidence="1">
    <location>
        <begin position="666"/>
        <end position="955"/>
    </location>
</feature>
<evidence type="ECO:0000256" key="2">
    <source>
        <dbReference type="SAM" id="Phobius"/>
    </source>
</evidence>
<feature type="compositionally biased region" description="Low complexity" evidence="1">
    <location>
        <begin position="16"/>
        <end position="33"/>
    </location>
</feature>
<feature type="compositionally biased region" description="Acidic residues" evidence="1">
    <location>
        <begin position="1384"/>
        <end position="1393"/>
    </location>
</feature>
<dbReference type="EMBL" id="AWTV01000003">
    <property type="protein sequence ID" value="KIH94807.1"/>
    <property type="molecule type" value="Genomic_DNA"/>
</dbReference>
<feature type="compositionally biased region" description="Low complexity" evidence="1">
    <location>
        <begin position="1238"/>
        <end position="1254"/>
    </location>
</feature>
<reference evidence="3 4" key="1">
    <citation type="journal article" date="2014" name="BMC Genomics">
        <title>Comparative genomics of the major fungal agents of human and animal Sporotrichosis: Sporothrix schenckii and Sporothrix brasiliensis.</title>
        <authorList>
            <person name="Teixeira M.M."/>
            <person name="de Almeida L.G."/>
            <person name="Kubitschek-Barreira P."/>
            <person name="Alves F.L."/>
            <person name="Kioshima E.S."/>
            <person name="Abadio A.K."/>
            <person name="Fernandes L."/>
            <person name="Derengowski L.S."/>
            <person name="Ferreira K.S."/>
            <person name="Souza R.C."/>
            <person name="Ruiz J.C."/>
            <person name="de Andrade N.C."/>
            <person name="Paes H.C."/>
            <person name="Nicola A.M."/>
            <person name="Albuquerque P."/>
            <person name="Gerber A.L."/>
            <person name="Martins V.P."/>
            <person name="Peconick L.D."/>
            <person name="Neto A.V."/>
            <person name="Chaucanez C.B."/>
            <person name="Silva P.A."/>
            <person name="Cunha O.L."/>
            <person name="de Oliveira F.F."/>
            <person name="dos Santos T.C."/>
            <person name="Barros A.L."/>
            <person name="Soares M.A."/>
            <person name="de Oliveira L.M."/>
            <person name="Marini M.M."/>
            <person name="Villalobos-Duno H."/>
            <person name="Cunha M.M."/>
            <person name="de Hoog S."/>
            <person name="da Silveira J.F."/>
            <person name="Henrissat B."/>
            <person name="Nino-Vega G.A."/>
            <person name="Cisalpino P.S."/>
            <person name="Mora-Montes H.M."/>
            <person name="Almeida S.R."/>
            <person name="Stajich J.E."/>
            <person name="Lopes-Bezerra L.M."/>
            <person name="Vasconcelos A.T."/>
            <person name="Felipe M.S."/>
        </authorList>
    </citation>
    <scope>NUCLEOTIDE SEQUENCE [LARGE SCALE GENOMIC DNA]</scope>
    <source>
        <strain evidence="3 4">5110</strain>
    </source>
</reference>
<feature type="compositionally biased region" description="Polar residues" evidence="1">
    <location>
        <begin position="211"/>
        <end position="251"/>
    </location>
</feature>
<feature type="compositionally biased region" description="Low complexity" evidence="1">
    <location>
        <begin position="189"/>
        <end position="202"/>
    </location>
</feature>
<feature type="region of interest" description="Disordered" evidence="1">
    <location>
        <begin position="297"/>
        <end position="392"/>
    </location>
</feature>
<feature type="region of interest" description="Disordered" evidence="1">
    <location>
        <begin position="426"/>
        <end position="477"/>
    </location>
</feature>
<keyword evidence="2" id="KW-0472">Membrane</keyword>
<feature type="compositionally biased region" description="Basic and acidic residues" evidence="1">
    <location>
        <begin position="1164"/>
        <end position="1176"/>
    </location>
</feature>
<feature type="compositionally biased region" description="Low complexity" evidence="1">
    <location>
        <begin position="40"/>
        <end position="53"/>
    </location>
</feature>
<dbReference type="HOGENOM" id="CLU_002712_0_0_1"/>
<evidence type="ECO:0000256" key="1">
    <source>
        <dbReference type="SAM" id="MobiDB-lite"/>
    </source>
</evidence>
<feature type="compositionally biased region" description="Low complexity" evidence="1">
    <location>
        <begin position="253"/>
        <end position="268"/>
    </location>
</feature>
<feature type="compositionally biased region" description="Basic and acidic residues" evidence="1">
    <location>
        <begin position="746"/>
        <end position="763"/>
    </location>
</feature>
<feature type="compositionally biased region" description="Polar residues" evidence="1">
    <location>
        <begin position="351"/>
        <end position="373"/>
    </location>
</feature>
<keyword evidence="4" id="KW-1185">Reference proteome</keyword>
<protein>
    <submittedName>
        <fullName evidence="3">Uncharacterized protein</fullName>
    </submittedName>
</protein>
<feature type="compositionally biased region" description="Low complexity" evidence="1">
    <location>
        <begin position="865"/>
        <end position="881"/>
    </location>
</feature>
<keyword evidence="2" id="KW-1133">Transmembrane helix</keyword>
<feature type="compositionally biased region" description="Low complexity" evidence="1">
    <location>
        <begin position="153"/>
        <end position="164"/>
    </location>
</feature>
<feature type="compositionally biased region" description="Polar residues" evidence="1">
    <location>
        <begin position="459"/>
        <end position="473"/>
    </location>
</feature>
<feature type="region of interest" description="Disordered" evidence="1">
    <location>
        <begin position="1079"/>
        <end position="1129"/>
    </location>
</feature>
<dbReference type="RefSeq" id="XP_040622817.1">
    <property type="nucleotide sequence ID" value="XM_040761854.1"/>
</dbReference>
<feature type="region of interest" description="Disordered" evidence="1">
    <location>
        <begin position="1"/>
        <end position="268"/>
    </location>
</feature>
<gene>
    <name evidence="3" type="ORF">SPBR_03563</name>
</gene>
<organism evidence="3 4">
    <name type="scientific">Sporothrix brasiliensis 5110</name>
    <dbReference type="NCBI Taxonomy" id="1398154"/>
    <lineage>
        <taxon>Eukaryota</taxon>
        <taxon>Fungi</taxon>
        <taxon>Dikarya</taxon>
        <taxon>Ascomycota</taxon>
        <taxon>Pezizomycotina</taxon>
        <taxon>Sordariomycetes</taxon>
        <taxon>Sordariomycetidae</taxon>
        <taxon>Ophiostomatales</taxon>
        <taxon>Ophiostomataceae</taxon>
        <taxon>Sporothrix</taxon>
    </lineage>
</organism>
<evidence type="ECO:0000313" key="3">
    <source>
        <dbReference type="EMBL" id="KIH94807.1"/>
    </source>
</evidence>
<dbReference type="VEuPathDB" id="FungiDB:SPBR_03563"/>
<feature type="region of interest" description="Disordered" evidence="1">
    <location>
        <begin position="1328"/>
        <end position="1412"/>
    </location>
</feature>
<feature type="compositionally biased region" description="Polar residues" evidence="1">
    <location>
        <begin position="1205"/>
        <end position="1221"/>
    </location>
</feature>
<feature type="region of interest" description="Disordered" evidence="1">
    <location>
        <begin position="1142"/>
        <end position="1292"/>
    </location>
</feature>
<feature type="compositionally biased region" description="Low complexity" evidence="1">
    <location>
        <begin position="931"/>
        <end position="946"/>
    </location>
</feature>
<feature type="compositionally biased region" description="Polar residues" evidence="1">
    <location>
        <begin position="165"/>
        <end position="186"/>
    </location>
</feature>
<feature type="region of interest" description="Disordered" evidence="1">
    <location>
        <begin position="977"/>
        <end position="1033"/>
    </location>
</feature>
<feature type="compositionally biased region" description="Low complexity" evidence="1">
    <location>
        <begin position="307"/>
        <end position="318"/>
    </location>
</feature>
<dbReference type="Proteomes" id="UP000031575">
    <property type="component" value="Unassembled WGS sequence"/>
</dbReference>
<feature type="compositionally biased region" description="Polar residues" evidence="1">
    <location>
        <begin position="1179"/>
        <end position="1191"/>
    </location>
</feature>
<feature type="compositionally biased region" description="Low complexity" evidence="1">
    <location>
        <begin position="1359"/>
        <end position="1369"/>
    </location>
</feature>
<feature type="compositionally biased region" description="Polar residues" evidence="1">
    <location>
        <begin position="86"/>
        <end position="98"/>
    </location>
</feature>
<evidence type="ECO:0000313" key="4">
    <source>
        <dbReference type="Proteomes" id="UP000031575"/>
    </source>
</evidence>
<feature type="compositionally biased region" description="Low complexity" evidence="1">
    <location>
        <begin position="1079"/>
        <end position="1090"/>
    </location>
</feature>